<evidence type="ECO:0000313" key="2">
    <source>
        <dbReference type="EMBL" id="OTP77582.1"/>
    </source>
</evidence>
<proteinExistence type="predicted"/>
<feature type="region of interest" description="Disordered" evidence="1">
    <location>
        <begin position="26"/>
        <end position="71"/>
    </location>
</feature>
<protein>
    <submittedName>
        <fullName evidence="2">3-isopropylmalate dehydratase small subunit</fullName>
    </submittedName>
</protein>
<reference evidence="2 3" key="1">
    <citation type="submission" date="2017-03" db="EMBL/GenBank/DDBJ databases">
        <title>Genome analysis of strain PAMC 26577.</title>
        <authorList>
            <person name="Oh H.-M."/>
            <person name="Yang J.-A."/>
        </authorList>
    </citation>
    <scope>NUCLEOTIDE SEQUENCE [LARGE SCALE GENOMIC DNA]</scope>
    <source>
        <strain evidence="2 3">PAMC 26577</strain>
    </source>
</reference>
<evidence type="ECO:0000313" key="3">
    <source>
        <dbReference type="Proteomes" id="UP000195221"/>
    </source>
</evidence>
<dbReference type="AlphaFoldDB" id="A0A242N1Z5"/>
<name>A0A242N1Z5_CABSO</name>
<dbReference type="EMBL" id="NBTZ01000030">
    <property type="protein sequence ID" value="OTP77582.1"/>
    <property type="molecule type" value="Genomic_DNA"/>
</dbReference>
<dbReference type="Proteomes" id="UP000195221">
    <property type="component" value="Unassembled WGS sequence"/>
</dbReference>
<sequence>MARAGLLHVSRDERRLFASGRTLCIDDQSQFRRPARTRRPHASDEPRDGRRRRTDRQDHRCPHAGEPPWLS</sequence>
<organism evidence="2 3">
    <name type="scientific">Caballeronia sordidicola</name>
    <name type="common">Burkholderia sordidicola</name>
    <dbReference type="NCBI Taxonomy" id="196367"/>
    <lineage>
        <taxon>Bacteria</taxon>
        <taxon>Pseudomonadati</taxon>
        <taxon>Pseudomonadota</taxon>
        <taxon>Betaproteobacteria</taxon>
        <taxon>Burkholderiales</taxon>
        <taxon>Burkholderiaceae</taxon>
        <taxon>Caballeronia</taxon>
    </lineage>
</organism>
<gene>
    <name evidence="2" type="ORF">PAMC26577_08095</name>
</gene>
<comment type="caution">
    <text evidence="2">The sequence shown here is derived from an EMBL/GenBank/DDBJ whole genome shotgun (WGS) entry which is preliminary data.</text>
</comment>
<accession>A0A242N1Z5</accession>
<evidence type="ECO:0000256" key="1">
    <source>
        <dbReference type="SAM" id="MobiDB-lite"/>
    </source>
</evidence>